<proteinExistence type="predicted"/>
<evidence type="ECO:0000313" key="1">
    <source>
        <dbReference type="EMBL" id="MFC3104710.1"/>
    </source>
</evidence>
<comment type="caution">
    <text evidence="1">The sequence shown here is derived from an EMBL/GenBank/DDBJ whole genome shotgun (WGS) entry which is preliminary data.</text>
</comment>
<gene>
    <name evidence="1" type="ORF">ACFOSU_12525</name>
</gene>
<sequence length="251" mass="27384">MNKDPINLDTGFEQEIQTIADNVAMVMRQVLAHAPRARVKALHQRLHSLIQEIQSVELDAARGESDLHQQEKIDAVLARLGYVVSLDLSADEVDPSVASGVHVQTASSTVGPKLAVFTGEDYADPELSRSAVARRLPDIVFDDLLSSDEIGHVMRVSRPTVLRRLREGALIGWLNQAGSYKFPAGQLDRYGNPIAGIALVLEQFSDPQVAWEWVLKPQGEFGGRSPLEFLRAGRVDEVVDVANGQALGAFG</sequence>
<reference evidence="2" key="1">
    <citation type="journal article" date="2019" name="Int. J. Syst. Evol. Microbiol.">
        <title>The Global Catalogue of Microorganisms (GCM) 10K type strain sequencing project: providing services to taxonomists for standard genome sequencing and annotation.</title>
        <authorList>
            <consortium name="The Broad Institute Genomics Platform"/>
            <consortium name="The Broad Institute Genome Sequencing Center for Infectious Disease"/>
            <person name="Wu L."/>
            <person name="Ma J."/>
        </authorList>
    </citation>
    <scope>NUCLEOTIDE SEQUENCE [LARGE SCALE GENOMIC DNA]</scope>
    <source>
        <strain evidence="2">KCTC 52640</strain>
    </source>
</reference>
<dbReference type="Proteomes" id="UP001595462">
    <property type="component" value="Unassembled WGS sequence"/>
</dbReference>
<evidence type="ECO:0008006" key="3">
    <source>
        <dbReference type="Google" id="ProtNLM"/>
    </source>
</evidence>
<evidence type="ECO:0000313" key="2">
    <source>
        <dbReference type="Proteomes" id="UP001595462"/>
    </source>
</evidence>
<organism evidence="1 2">
    <name type="scientific">Salinisphaera aquimarina</name>
    <dbReference type="NCBI Taxonomy" id="2094031"/>
    <lineage>
        <taxon>Bacteria</taxon>
        <taxon>Pseudomonadati</taxon>
        <taxon>Pseudomonadota</taxon>
        <taxon>Gammaproteobacteria</taxon>
        <taxon>Salinisphaerales</taxon>
        <taxon>Salinisphaeraceae</taxon>
        <taxon>Salinisphaera</taxon>
    </lineage>
</organism>
<name>A0ABV7ESF1_9GAMM</name>
<dbReference type="RefSeq" id="WP_380690114.1">
    <property type="nucleotide sequence ID" value="NZ_JBHRSS010000005.1"/>
</dbReference>
<accession>A0ABV7ESF1</accession>
<dbReference type="EMBL" id="JBHRSS010000005">
    <property type="protein sequence ID" value="MFC3104710.1"/>
    <property type="molecule type" value="Genomic_DNA"/>
</dbReference>
<keyword evidence="2" id="KW-1185">Reference proteome</keyword>
<protein>
    <recommendedName>
        <fullName evidence="3">Antitoxin Xre/MbcA/ParS-like toxin-binding domain-containing protein</fullName>
    </recommendedName>
</protein>